<dbReference type="SUPFAM" id="SSF55658">
    <property type="entry name" value="L9 N-domain-like"/>
    <property type="match status" value="1"/>
</dbReference>
<proteinExistence type="inferred from homology"/>
<dbReference type="FunFam" id="3.10.430.100:FF:000006">
    <property type="entry name" value="50S ribosomal protein L9"/>
    <property type="match status" value="1"/>
</dbReference>
<dbReference type="Gene3D" id="3.10.430.100">
    <property type="entry name" value="Ribosomal protein L9, C-terminal domain"/>
    <property type="match status" value="1"/>
</dbReference>
<name>A0A1M4WTW5_9BACT</name>
<organism evidence="10 11">
    <name type="scientific">Dysgonomonas macrotermitis</name>
    <dbReference type="NCBI Taxonomy" id="1346286"/>
    <lineage>
        <taxon>Bacteria</taxon>
        <taxon>Pseudomonadati</taxon>
        <taxon>Bacteroidota</taxon>
        <taxon>Bacteroidia</taxon>
        <taxon>Bacteroidales</taxon>
        <taxon>Dysgonomonadaceae</taxon>
        <taxon>Dysgonomonas</taxon>
    </lineage>
</organism>
<dbReference type="InterPro" id="IPR009027">
    <property type="entry name" value="Ribosomal_bL9/RNase_H1_N"/>
</dbReference>
<keyword evidence="11" id="KW-1185">Reference proteome</keyword>
<dbReference type="NCBIfam" id="TIGR00158">
    <property type="entry name" value="L9"/>
    <property type="match status" value="1"/>
</dbReference>
<dbReference type="InterPro" id="IPR036791">
    <property type="entry name" value="Ribosomal_bL9_C_sf"/>
</dbReference>
<keyword evidence="2 7" id="KW-0699">rRNA-binding</keyword>
<feature type="domain" description="Ribosomal protein L9" evidence="8">
    <location>
        <begin position="1"/>
        <end position="47"/>
    </location>
</feature>
<dbReference type="GO" id="GO:1990904">
    <property type="term" value="C:ribonucleoprotein complex"/>
    <property type="evidence" value="ECO:0007669"/>
    <property type="project" value="UniProtKB-KW"/>
</dbReference>
<dbReference type="PANTHER" id="PTHR21368">
    <property type="entry name" value="50S RIBOSOMAL PROTEIN L9"/>
    <property type="match status" value="1"/>
</dbReference>
<dbReference type="GO" id="GO:0003735">
    <property type="term" value="F:structural constituent of ribosome"/>
    <property type="evidence" value="ECO:0007669"/>
    <property type="project" value="InterPro"/>
</dbReference>
<evidence type="ECO:0000256" key="6">
    <source>
        <dbReference type="ARBA" id="ARBA00035292"/>
    </source>
</evidence>
<dbReference type="Proteomes" id="UP000184480">
    <property type="component" value="Unassembled WGS sequence"/>
</dbReference>
<evidence type="ECO:0000256" key="7">
    <source>
        <dbReference type="HAMAP-Rule" id="MF_00503"/>
    </source>
</evidence>
<dbReference type="AlphaFoldDB" id="A0A1M4WTW5"/>
<reference evidence="11" key="1">
    <citation type="submission" date="2016-11" db="EMBL/GenBank/DDBJ databases">
        <authorList>
            <person name="Varghese N."/>
            <person name="Submissions S."/>
        </authorList>
    </citation>
    <scope>NUCLEOTIDE SEQUENCE [LARGE SCALE GENOMIC DNA]</scope>
    <source>
        <strain evidence="11">DSM 27370</strain>
    </source>
</reference>
<evidence type="ECO:0000259" key="8">
    <source>
        <dbReference type="Pfam" id="PF01281"/>
    </source>
</evidence>
<evidence type="ECO:0000256" key="1">
    <source>
        <dbReference type="ARBA" id="ARBA00010605"/>
    </source>
</evidence>
<evidence type="ECO:0000256" key="5">
    <source>
        <dbReference type="ARBA" id="ARBA00023274"/>
    </source>
</evidence>
<evidence type="ECO:0000256" key="3">
    <source>
        <dbReference type="ARBA" id="ARBA00022884"/>
    </source>
</evidence>
<dbReference type="RefSeq" id="WP_062176174.1">
    <property type="nucleotide sequence ID" value="NZ_BBXL01000002.1"/>
</dbReference>
<dbReference type="GO" id="GO:0019843">
    <property type="term" value="F:rRNA binding"/>
    <property type="evidence" value="ECO:0007669"/>
    <property type="project" value="UniProtKB-UniRule"/>
</dbReference>
<comment type="function">
    <text evidence="7">Binds to the 23S rRNA.</text>
</comment>
<dbReference type="InterPro" id="IPR020069">
    <property type="entry name" value="Ribosomal_bL9_C"/>
</dbReference>
<sequence>MQVILKEDVTNLGYKDDIVTVKDGYGRNYLLPQGKAVIATESAKKMLAENLKQRAHKLEKIKQDAQTLAEKVAGVSLTIGAKTSSTGTIFGSVTNIQVAEALAKQGFEIDRKVIVIKDAVKEVGAYKALLKLHKEVSVEIPFEVVSE</sequence>
<dbReference type="GO" id="GO:0006412">
    <property type="term" value="P:translation"/>
    <property type="evidence" value="ECO:0007669"/>
    <property type="project" value="UniProtKB-UniRule"/>
</dbReference>
<dbReference type="Pfam" id="PF03948">
    <property type="entry name" value="Ribosomal_L9_C"/>
    <property type="match status" value="1"/>
</dbReference>
<dbReference type="InterPro" id="IPR000244">
    <property type="entry name" value="Ribosomal_bL9"/>
</dbReference>
<evidence type="ECO:0000313" key="10">
    <source>
        <dbReference type="EMBL" id="SHE84648.1"/>
    </source>
</evidence>
<evidence type="ECO:0000256" key="2">
    <source>
        <dbReference type="ARBA" id="ARBA00022730"/>
    </source>
</evidence>
<dbReference type="HAMAP" id="MF_00503">
    <property type="entry name" value="Ribosomal_bL9"/>
    <property type="match status" value="1"/>
</dbReference>
<dbReference type="InterPro" id="IPR036935">
    <property type="entry name" value="Ribosomal_bL9_N_sf"/>
</dbReference>
<evidence type="ECO:0000259" key="9">
    <source>
        <dbReference type="Pfam" id="PF03948"/>
    </source>
</evidence>
<gene>
    <name evidence="7" type="primary">rplI</name>
    <name evidence="10" type="ORF">SAMN05444362_102315</name>
</gene>
<dbReference type="SUPFAM" id="SSF55653">
    <property type="entry name" value="Ribosomal protein L9 C-domain"/>
    <property type="match status" value="1"/>
</dbReference>
<dbReference type="GO" id="GO:0005840">
    <property type="term" value="C:ribosome"/>
    <property type="evidence" value="ECO:0007669"/>
    <property type="project" value="UniProtKB-KW"/>
</dbReference>
<accession>A0A1M4WTW5</accession>
<feature type="domain" description="Large ribosomal subunit protein bL9 C-terminal" evidence="9">
    <location>
        <begin position="63"/>
        <end position="145"/>
    </location>
</feature>
<dbReference type="InterPro" id="IPR020594">
    <property type="entry name" value="Ribosomal_bL9_bac/chp"/>
</dbReference>
<dbReference type="InterPro" id="IPR020070">
    <property type="entry name" value="Ribosomal_bL9_N"/>
</dbReference>
<dbReference type="Pfam" id="PF01281">
    <property type="entry name" value="Ribosomal_L9_N"/>
    <property type="match status" value="1"/>
</dbReference>
<dbReference type="EMBL" id="FQUC01000002">
    <property type="protein sequence ID" value="SHE84648.1"/>
    <property type="molecule type" value="Genomic_DNA"/>
</dbReference>
<dbReference type="FunFam" id="3.40.5.10:FF:000003">
    <property type="entry name" value="50S ribosomal protein L9"/>
    <property type="match status" value="1"/>
</dbReference>
<keyword evidence="4 7" id="KW-0689">Ribosomal protein</keyword>
<comment type="similarity">
    <text evidence="1 7">Belongs to the bacterial ribosomal protein bL9 family.</text>
</comment>
<evidence type="ECO:0000313" key="11">
    <source>
        <dbReference type="Proteomes" id="UP000184480"/>
    </source>
</evidence>
<keyword evidence="3 7" id="KW-0694">RNA-binding</keyword>
<protein>
    <recommendedName>
        <fullName evidence="6 7">Large ribosomal subunit protein bL9</fullName>
    </recommendedName>
</protein>
<dbReference type="Gene3D" id="3.40.5.10">
    <property type="entry name" value="Ribosomal protein L9, N-terminal domain"/>
    <property type="match status" value="1"/>
</dbReference>
<dbReference type="OrthoDB" id="9788336at2"/>
<dbReference type="STRING" id="1346286.SAMN05444362_102315"/>
<evidence type="ECO:0000256" key="4">
    <source>
        <dbReference type="ARBA" id="ARBA00022980"/>
    </source>
</evidence>
<keyword evidence="5 7" id="KW-0687">Ribonucleoprotein</keyword>